<dbReference type="SUPFAM" id="SSF47413">
    <property type="entry name" value="lambda repressor-like DNA-binding domains"/>
    <property type="match status" value="1"/>
</dbReference>
<dbReference type="PANTHER" id="PTHR30146:SF152">
    <property type="entry name" value="TRANSCRIPTIONAL REGULATORY PROTEIN"/>
    <property type="match status" value="1"/>
</dbReference>
<dbReference type="PROSITE" id="PS50932">
    <property type="entry name" value="HTH_LACI_2"/>
    <property type="match status" value="1"/>
</dbReference>
<dbReference type="SMART" id="SM00354">
    <property type="entry name" value="HTH_LACI"/>
    <property type="match status" value="1"/>
</dbReference>
<evidence type="ECO:0000256" key="1">
    <source>
        <dbReference type="ARBA" id="ARBA00023015"/>
    </source>
</evidence>
<keyword evidence="3" id="KW-0804">Transcription</keyword>
<dbReference type="Pfam" id="PF13407">
    <property type="entry name" value="Peripla_BP_4"/>
    <property type="match status" value="1"/>
</dbReference>
<dbReference type="KEGG" id="gai:IMCC3135_31310"/>
<evidence type="ECO:0000256" key="2">
    <source>
        <dbReference type="ARBA" id="ARBA00023125"/>
    </source>
</evidence>
<dbReference type="CDD" id="cd01392">
    <property type="entry name" value="HTH_LacI"/>
    <property type="match status" value="1"/>
</dbReference>
<dbReference type="PROSITE" id="PS00356">
    <property type="entry name" value="HTH_LACI_1"/>
    <property type="match status" value="1"/>
</dbReference>
<feature type="domain" description="HTH lacI-type" evidence="4">
    <location>
        <begin position="16"/>
        <end position="70"/>
    </location>
</feature>
<sequence>MNASNTSATRETGKNPTLSDVARVAGVSYATADRVINDRGNVAEKSVRKVHDAMSELGYIRNVAAANLSRQRTYRLAFLLPKGRNAFFSRVRAHLDSLVEHLVVDQISVDVSEIDAFDVEGLKHSLLSIVDASYDGIAVVGLQSEEIAEPLRKLQEQGTSIIGLVSDLPVDHRAAYVGINNVAAGRTAGRLLGLSHAGRKGCVQMIVGSLDARDHADRLSGFREVISEDYPNIELLDPIMTRDDAEKVAAVVKEALVAEPKVSAVYNVGAGNSGLVAALEQCTRPKRFFCIVHELVAHTHKALLNKHIDLVIDQRPDVEINRSITILKALIDGREIPPMQDLVPTIYVRDNLPSHIPDTTLRHTQDHD</sequence>
<keyword evidence="2" id="KW-0238">DNA-binding</keyword>
<evidence type="ECO:0000259" key="4">
    <source>
        <dbReference type="PROSITE" id="PS50932"/>
    </source>
</evidence>
<dbReference type="InterPro" id="IPR028082">
    <property type="entry name" value="Peripla_BP_I"/>
</dbReference>
<evidence type="ECO:0000256" key="3">
    <source>
        <dbReference type="ARBA" id="ARBA00023163"/>
    </source>
</evidence>
<keyword evidence="1" id="KW-0805">Transcription regulation</keyword>
<dbReference type="PANTHER" id="PTHR30146">
    <property type="entry name" value="LACI-RELATED TRANSCRIPTIONAL REPRESSOR"/>
    <property type="match status" value="1"/>
</dbReference>
<reference evidence="5 6" key="1">
    <citation type="submission" date="2016-12" db="EMBL/GenBank/DDBJ databases">
        <authorList>
            <person name="Song W.-J."/>
            <person name="Kurnit D.M."/>
        </authorList>
    </citation>
    <scope>NUCLEOTIDE SEQUENCE [LARGE SCALE GENOMIC DNA]</scope>
    <source>
        <strain evidence="5 6">IMCC3135</strain>
    </source>
</reference>
<dbReference type="InterPro" id="IPR010982">
    <property type="entry name" value="Lambda_DNA-bd_dom_sf"/>
</dbReference>
<dbReference type="Pfam" id="PF00356">
    <property type="entry name" value="LacI"/>
    <property type="match status" value="1"/>
</dbReference>
<dbReference type="Gene3D" id="1.10.260.40">
    <property type="entry name" value="lambda repressor-like DNA-binding domains"/>
    <property type="match status" value="1"/>
</dbReference>
<gene>
    <name evidence="5" type="primary">degA_2</name>
    <name evidence="5" type="ORF">IMCC3135_31310</name>
</gene>
<dbReference type="EMBL" id="CP018632">
    <property type="protein sequence ID" value="ASJ76310.1"/>
    <property type="molecule type" value="Genomic_DNA"/>
</dbReference>
<evidence type="ECO:0000313" key="5">
    <source>
        <dbReference type="EMBL" id="ASJ76310.1"/>
    </source>
</evidence>
<dbReference type="InterPro" id="IPR000843">
    <property type="entry name" value="HTH_LacI"/>
</dbReference>
<dbReference type="SUPFAM" id="SSF53822">
    <property type="entry name" value="Periplasmic binding protein-like I"/>
    <property type="match status" value="1"/>
</dbReference>
<accession>A0A2Z2P4E6</accession>
<dbReference type="AlphaFoldDB" id="A0A2Z2P4E6"/>
<proteinExistence type="predicted"/>
<dbReference type="OrthoDB" id="5756154at2"/>
<dbReference type="GO" id="GO:0055085">
    <property type="term" value="P:transmembrane transport"/>
    <property type="evidence" value="ECO:0007669"/>
    <property type="project" value="UniProtKB-ARBA"/>
</dbReference>
<protein>
    <submittedName>
        <fullName evidence="5">HTH-type transcriptional regulator DegA</fullName>
    </submittedName>
</protein>
<dbReference type="GO" id="GO:0003700">
    <property type="term" value="F:DNA-binding transcription factor activity"/>
    <property type="evidence" value="ECO:0007669"/>
    <property type="project" value="TreeGrafter"/>
</dbReference>
<dbReference type="InterPro" id="IPR025997">
    <property type="entry name" value="SBP_2_dom"/>
</dbReference>
<dbReference type="Gene3D" id="3.40.50.2300">
    <property type="match status" value="2"/>
</dbReference>
<organism evidence="5 6">
    <name type="scientific">Granulosicoccus antarcticus IMCC3135</name>
    <dbReference type="NCBI Taxonomy" id="1192854"/>
    <lineage>
        <taxon>Bacteria</taxon>
        <taxon>Pseudomonadati</taxon>
        <taxon>Pseudomonadota</taxon>
        <taxon>Gammaproteobacteria</taxon>
        <taxon>Chromatiales</taxon>
        <taxon>Granulosicoccaceae</taxon>
        <taxon>Granulosicoccus</taxon>
    </lineage>
</organism>
<dbReference type="CDD" id="cd06307">
    <property type="entry name" value="PBP1_sugar_binding"/>
    <property type="match status" value="1"/>
</dbReference>
<evidence type="ECO:0000313" key="6">
    <source>
        <dbReference type="Proteomes" id="UP000250079"/>
    </source>
</evidence>
<name>A0A2Z2P4E6_9GAMM</name>
<dbReference type="GO" id="GO:0000976">
    <property type="term" value="F:transcription cis-regulatory region binding"/>
    <property type="evidence" value="ECO:0007669"/>
    <property type="project" value="TreeGrafter"/>
</dbReference>
<keyword evidence="6" id="KW-1185">Reference proteome</keyword>
<dbReference type="Proteomes" id="UP000250079">
    <property type="component" value="Chromosome"/>
</dbReference>